<evidence type="ECO:0000313" key="3">
    <source>
        <dbReference type="Proteomes" id="UP001251528"/>
    </source>
</evidence>
<dbReference type="AlphaFoldDB" id="A0AAJ0CTD4"/>
<feature type="domain" description="AB hydrolase-1" evidence="1">
    <location>
        <begin position="7"/>
        <end position="174"/>
    </location>
</feature>
<evidence type="ECO:0000313" key="2">
    <source>
        <dbReference type="EMBL" id="KAK2606221.1"/>
    </source>
</evidence>
<dbReference type="InterPro" id="IPR052897">
    <property type="entry name" value="Sec-Metab_Biosynth_Hydrolase"/>
</dbReference>
<reference evidence="2" key="1">
    <citation type="submission" date="2023-06" db="EMBL/GenBank/DDBJ databases">
        <title>Conoideocrella luteorostrata (Hypocreales: Clavicipitaceae), a potential biocontrol fungus for elongate hemlock scale in United States Christmas tree production areas.</title>
        <authorList>
            <person name="Barrett H."/>
            <person name="Lovett B."/>
            <person name="Macias A.M."/>
            <person name="Stajich J.E."/>
            <person name="Kasson M.T."/>
        </authorList>
    </citation>
    <scope>NUCLEOTIDE SEQUENCE</scope>
    <source>
        <strain evidence="2">ARSEF 14590</strain>
    </source>
</reference>
<sequence>MKEHVDAGRELVMVSHSFGGLPATDSVVGETVRERQEKGLAGGVRAVVYIAAFAPPAPGMSLFKIIGVNESSHPSWWSPKGDLAVLAGDAKDLLYNDIDKAVAQMAMDIMVPQSLVSNISVCAHGTSEIVVPKTYVAARNDLVLPYEGQRAMAQAAGAKMVELECGHSPFLKDKETLLLLDVIEKSAM</sequence>
<dbReference type="Pfam" id="PF12697">
    <property type="entry name" value="Abhydrolase_6"/>
    <property type="match status" value="1"/>
</dbReference>
<dbReference type="Proteomes" id="UP001251528">
    <property type="component" value="Unassembled WGS sequence"/>
</dbReference>
<dbReference type="PANTHER" id="PTHR37017">
    <property type="entry name" value="AB HYDROLASE-1 DOMAIN-CONTAINING PROTEIN-RELATED"/>
    <property type="match status" value="1"/>
</dbReference>
<gene>
    <name evidence="2" type="ORF">QQS21_003392</name>
</gene>
<dbReference type="SUPFAM" id="SSF53474">
    <property type="entry name" value="alpha/beta-Hydrolases"/>
    <property type="match status" value="1"/>
</dbReference>
<dbReference type="PANTHER" id="PTHR37017:SF11">
    <property type="entry name" value="ESTERASE_LIPASE_THIOESTERASE DOMAIN-CONTAINING PROTEIN"/>
    <property type="match status" value="1"/>
</dbReference>
<proteinExistence type="predicted"/>
<protein>
    <recommendedName>
        <fullName evidence="1">AB hydrolase-1 domain-containing protein</fullName>
    </recommendedName>
</protein>
<dbReference type="InterPro" id="IPR029058">
    <property type="entry name" value="AB_hydrolase_fold"/>
</dbReference>
<name>A0AAJ0CTD4_9HYPO</name>
<accession>A0AAJ0CTD4</accession>
<comment type="caution">
    <text evidence="2">The sequence shown here is derived from an EMBL/GenBank/DDBJ whole genome shotgun (WGS) entry which is preliminary data.</text>
</comment>
<organism evidence="2 3">
    <name type="scientific">Conoideocrella luteorostrata</name>
    <dbReference type="NCBI Taxonomy" id="1105319"/>
    <lineage>
        <taxon>Eukaryota</taxon>
        <taxon>Fungi</taxon>
        <taxon>Dikarya</taxon>
        <taxon>Ascomycota</taxon>
        <taxon>Pezizomycotina</taxon>
        <taxon>Sordariomycetes</taxon>
        <taxon>Hypocreomycetidae</taxon>
        <taxon>Hypocreales</taxon>
        <taxon>Clavicipitaceae</taxon>
        <taxon>Conoideocrella</taxon>
    </lineage>
</organism>
<dbReference type="EMBL" id="JASWJB010000044">
    <property type="protein sequence ID" value="KAK2606221.1"/>
    <property type="molecule type" value="Genomic_DNA"/>
</dbReference>
<keyword evidence="3" id="KW-1185">Reference proteome</keyword>
<dbReference type="Gene3D" id="3.40.50.1820">
    <property type="entry name" value="alpha/beta hydrolase"/>
    <property type="match status" value="1"/>
</dbReference>
<evidence type="ECO:0000259" key="1">
    <source>
        <dbReference type="Pfam" id="PF12697"/>
    </source>
</evidence>
<dbReference type="InterPro" id="IPR000073">
    <property type="entry name" value="AB_hydrolase_1"/>
</dbReference>